<evidence type="ECO:0000256" key="2">
    <source>
        <dbReference type="SAM" id="Phobius"/>
    </source>
</evidence>
<feature type="region of interest" description="Disordered" evidence="1">
    <location>
        <begin position="364"/>
        <end position="393"/>
    </location>
</feature>
<keyword evidence="2" id="KW-0812">Transmembrane</keyword>
<feature type="region of interest" description="Disordered" evidence="1">
    <location>
        <begin position="306"/>
        <end position="343"/>
    </location>
</feature>
<keyword evidence="2" id="KW-1133">Transmembrane helix</keyword>
<dbReference type="OrthoDB" id="3266463at2759"/>
<dbReference type="HOGENOM" id="CLU_413904_0_0_1"/>
<evidence type="ECO:0000256" key="1">
    <source>
        <dbReference type="SAM" id="MobiDB-lite"/>
    </source>
</evidence>
<accession>S7RSD0</accession>
<feature type="region of interest" description="Disordered" evidence="1">
    <location>
        <begin position="513"/>
        <end position="561"/>
    </location>
</feature>
<reference evidence="3 4" key="1">
    <citation type="journal article" date="2012" name="Science">
        <title>The Paleozoic origin of enzymatic lignin decomposition reconstructed from 31 fungal genomes.</title>
        <authorList>
            <person name="Floudas D."/>
            <person name="Binder M."/>
            <person name="Riley R."/>
            <person name="Barry K."/>
            <person name="Blanchette R.A."/>
            <person name="Henrissat B."/>
            <person name="Martinez A.T."/>
            <person name="Otillar R."/>
            <person name="Spatafora J.W."/>
            <person name="Yadav J.S."/>
            <person name="Aerts A."/>
            <person name="Benoit I."/>
            <person name="Boyd A."/>
            <person name="Carlson A."/>
            <person name="Copeland A."/>
            <person name="Coutinho P.M."/>
            <person name="de Vries R.P."/>
            <person name="Ferreira P."/>
            <person name="Findley K."/>
            <person name="Foster B."/>
            <person name="Gaskell J."/>
            <person name="Glotzer D."/>
            <person name="Gorecki P."/>
            <person name="Heitman J."/>
            <person name="Hesse C."/>
            <person name="Hori C."/>
            <person name="Igarashi K."/>
            <person name="Jurgens J.A."/>
            <person name="Kallen N."/>
            <person name="Kersten P."/>
            <person name="Kohler A."/>
            <person name="Kuees U."/>
            <person name="Kumar T.K.A."/>
            <person name="Kuo A."/>
            <person name="LaButti K."/>
            <person name="Larrondo L.F."/>
            <person name="Lindquist E."/>
            <person name="Ling A."/>
            <person name="Lombard V."/>
            <person name="Lucas S."/>
            <person name="Lundell T."/>
            <person name="Martin R."/>
            <person name="McLaughlin D.J."/>
            <person name="Morgenstern I."/>
            <person name="Morin E."/>
            <person name="Murat C."/>
            <person name="Nagy L.G."/>
            <person name="Nolan M."/>
            <person name="Ohm R.A."/>
            <person name="Patyshakuliyeva A."/>
            <person name="Rokas A."/>
            <person name="Ruiz-Duenas F.J."/>
            <person name="Sabat G."/>
            <person name="Salamov A."/>
            <person name="Samejima M."/>
            <person name="Schmutz J."/>
            <person name="Slot J.C."/>
            <person name="St John F."/>
            <person name="Stenlid J."/>
            <person name="Sun H."/>
            <person name="Sun S."/>
            <person name="Syed K."/>
            <person name="Tsang A."/>
            <person name="Wiebenga A."/>
            <person name="Young D."/>
            <person name="Pisabarro A."/>
            <person name="Eastwood D.C."/>
            <person name="Martin F."/>
            <person name="Cullen D."/>
            <person name="Grigoriev I.V."/>
            <person name="Hibbett D.S."/>
        </authorList>
    </citation>
    <scope>NUCLEOTIDE SEQUENCE [LARGE SCALE GENOMIC DNA]</scope>
    <source>
        <strain evidence="3 4">ATCC 11539</strain>
    </source>
</reference>
<feature type="transmembrane region" description="Helical" evidence="2">
    <location>
        <begin position="268"/>
        <end position="295"/>
    </location>
</feature>
<keyword evidence="2" id="KW-0472">Membrane</keyword>
<evidence type="ECO:0000313" key="4">
    <source>
        <dbReference type="Proteomes" id="UP000030669"/>
    </source>
</evidence>
<dbReference type="KEGG" id="gtr:GLOTRDRAFT_92540"/>
<dbReference type="RefSeq" id="XP_007864616.1">
    <property type="nucleotide sequence ID" value="XM_007866425.1"/>
</dbReference>
<dbReference type="GeneID" id="19309396"/>
<proteinExistence type="predicted"/>
<name>S7RSD0_GLOTA</name>
<keyword evidence="4" id="KW-1185">Reference proteome</keyword>
<dbReference type="EMBL" id="KB469299">
    <property type="protein sequence ID" value="EPQ57535.1"/>
    <property type="molecule type" value="Genomic_DNA"/>
</dbReference>
<dbReference type="AlphaFoldDB" id="S7RSD0"/>
<dbReference type="Proteomes" id="UP000030669">
    <property type="component" value="Unassembled WGS sequence"/>
</dbReference>
<evidence type="ECO:0000313" key="3">
    <source>
        <dbReference type="EMBL" id="EPQ57535.1"/>
    </source>
</evidence>
<sequence length="663" mass="70858">MFGSLQTFTEGQEVMVTALTSLNLQSSATGLHKSAVPLYTYTKLRVCRQAIMGTPRIDSLAEAIPSDVLQVDLSRPGSEIGTQLPALNQFYSLIAVRSRAARFMSRVLRMGGTFKDLQGLGKAVSAMRNRSGTLLRNGLVFADTQQPRAVIHKSADAKGVKMVLGVGKEAAVMRIKTTSGKSVLIPLIRDPTSRSTATSVKVKWPQVIEASRLGCDDGSILWRTIAMYMNICALVARPPLSSPHPEPASVRMAPANVHTLSKRESTTLAAPIIVGIVAGVVAFFLILPLAWLLVWRRWKRQQVHKKQPQPVRRMSLDSKSSFDLPPGLSKIVPDPPLPSPKSESRYFSMLSSLQRSPLLRDSEICPPSLAPPSSRNPPGLATHSRPPSIDEESEKYTLAVAKRLSTRSALMRFKPSLSRSSSTTSASVYSVASAPISEHERILMQASLQPMPVSAPAWMASMPRPEMGAGASAPAPAGRVTGVRPLPPILIPGNGKTSQPAGRRLSAQVRKLPAIPDTASSNDHSRPLSMDLDFPVMAPTPSTDDGSQRDSPARPKSHTSWAPALDISSFAAAGRSIMSFVAPASPAPSPAPSDSTGSTIRPWQPQIPPVAPLFIATRTSAVLPDREGLSASPPHVLPTLQAPPDVPAPSVPARSPMRGAFAV</sequence>
<gene>
    <name evidence="3" type="ORF">GLOTRDRAFT_92540</name>
</gene>
<organism evidence="3 4">
    <name type="scientific">Gloeophyllum trabeum (strain ATCC 11539 / FP-39264 / Madison 617)</name>
    <name type="common">Brown rot fungus</name>
    <dbReference type="NCBI Taxonomy" id="670483"/>
    <lineage>
        <taxon>Eukaryota</taxon>
        <taxon>Fungi</taxon>
        <taxon>Dikarya</taxon>
        <taxon>Basidiomycota</taxon>
        <taxon>Agaricomycotina</taxon>
        <taxon>Agaricomycetes</taxon>
        <taxon>Gloeophyllales</taxon>
        <taxon>Gloeophyllaceae</taxon>
        <taxon>Gloeophyllum</taxon>
    </lineage>
</organism>
<protein>
    <submittedName>
        <fullName evidence="3">Uncharacterized protein</fullName>
    </submittedName>
</protein>
<feature type="region of interest" description="Disordered" evidence="1">
    <location>
        <begin position="629"/>
        <end position="663"/>
    </location>
</feature>